<proteinExistence type="inferred from homology"/>
<dbReference type="InterPro" id="IPR012001">
    <property type="entry name" value="Thiamin_PyroP_enz_TPP-bd_dom"/>
</dbReference>
<organism evidence="17 18">
    <name type="scientific">Mycetocola reblochoni REB411</name>
    <dbReference type="NCBI Taxonomy" id="1255698"/>
    <lineage>
        <taxon>Bacteria</taxon>
        <taxon>Bacillati</taxon>
        <taxon>Actinomycetota</taxon>
        <taxon>Actinomycetes</taxon>
        <taxon>Micrococcales</taxon>
        <taxon>Microbacteriaceae</taxon>
        <taxon>Mycetocola</taxon>
    </lineage>
</organism>
<dbReference type="Gene3D" id="3.40.50.1220">
    <property type="entry name" value="TPP-binding domain"/>
    <property type="match status" value="1"/>
</dbReference>
<protein>
    <recommendedName>
        <fullName evidence="5">Alpha-keto-acid decarboxylase</fullName>
    </recommendedName>
</protein>
<dbReference type="PROSITE" id="PS00187">
    <property type="entry name" value="TPP_ENZYMES"/>
    <property type="match status" value="1"/>
</dbReference>
<comment type="cofactor">
    <cofactor evidence="2">
        <name>thiamine diphosphate</name>
        <dbReference type="ChEBI" id="CHEBI:58937"/>
    </cofactor>
</comment>
<dbReference type="InterPro" id="IPR000399">
    <property type="entry name" value="TPP-bd_CS"/>
</dbReference>
<accession>A0A1R4ITX7</accession>
<keyword evidence="8 11" id="KW-0460">Magnesium</keyword>
<evidence type="ECO:0000256" key="10">
    <source>
        <dbReference type="ARBA" id="ARBA00023239"/>
    </source>
</evidence>
<dbReference type="InterPro" id="IPR029035">
    <property type="entry name" value="DHS-like_NAD/FAD-binding_dom"/>
</dbReference>
<dbReference type="PIRSF" id="PIRSF036565">
    <property type="entry name" value="Pyruvt_ip_decrb"/>
    <property type="match status" value="1"/>
</dbReference>
<dbReference type="CDD" id="cd07038">
    <property type="entry name" value="TPP_PYR_PDC_IPDC_like"/>
    <property type="match status" value="1"/>
</dbReference>
<dbReference type="GO" id="GO:0005829">
    <property type="term" value="C:cytosol"/>
    <property type="evidence" value="ECO:0007669"/>
    <property type="project" value="TreeGrafter"/>
</dbReference>
<feature type="binding site" evidence="11">
    <location>
        <position position="474"/>
    </location>
    <ligand>
        <name>Mg(2+)</name>
        <dbReference type="ChEBI" id="CHEBI:18420"/>
    </ligand>
</feature>
<dbReference type="CDD" id="cd02005">
    <property type="entry name" value="TPP_PDC_IPDC"/>
    <property type="match status" value="1"/>
</dbReference>
<dbReference type="Gene3D" id="3.40.50.970">
    <property type="match status" value="2"/>
</dbReference>
<evidence type="ECO:0000256" key="3">
    <source>
        <dbReference type="ARBA" id="ARBA00002938"/>
    </source>
</evidence>
<dbReference type="InterPro" id="IPR047213">
    <property type="entry name" value="TPP_PYR_PDC_IPDC-like"/>
</dbReference>
<keyword evidence="17" id="KW-0670">Pyruvate</keyword>
<dbReference type="FunFam" id="3.40.50.970:FF:000019">
    <property type="entry name" value="Pyruvate decarboxylase isozyme"/>
    <property type="match status" value="1"/>
</dbReference>
<evidence type="ECO:0000256" key="4">
    <source>
        <dbReference type="ARBA" id="ARBA00007812"/>
    </source>
</evidence>
<dbReference type="InterPro" id="IPR012000">
    <property type="entry name" value="Thiamin_PyroP_enz_cen_dom"/>
</dbReference>
<reference evidence="18" key="1">
    <citation type="submission" date="2017-02" db="EMBL/GenBank/DDBJ databases">
        <authorList>
            <person name="Dridi B."/>
        </authorList>
    </citation>
    <scope>NUCLEOTIDE SEQUENCE [LARGE SCALE GENOMIC DNA]</scope>
    <source>
        <strain evidence="18">EB411</strain>
    </source>
</reference>
<comment type="cofactor">
    <cofactor evidence="11">
        <name>Mg(2+)</name>
        <dbReference type="ChEBI" id="CHEBI:18420"/>
    </cofactor>
    <text evidence="11">Binds 1 Mg(2+) per subunit.</text>
</comment>
<name>A0A1R4ITX7_9MICO</name>
<dbReference type="OrthoDB" id="4959782at2"/>
<evidence type="ECO:0000259" key="14">
    <source>
        <dbReference type="Pfam" id="PF00205"/>
    </source>
</evidence>
<dbReference type="EMBL" id="FUKR01000022">
    <property type="protein sequence ID" value="SJN23129.1"/>
    <property type="molecule type" value="Genomic_DNA"/>
</dbReference>
<feature type="domain" description="Thiamine pyrophosphate enzyme TPP-binding" evidence="15">
    <location>
        <begin position="439"/>
        <end position="564"/>
    </location>
</feature>
<dbReference type="SUPFAM" id="SSF52467">
    <property type="entry name" value="DHS-like NAD/FAD-binding domain"/>
    <property type="match status" value="1"/>
</dbReference>
<feature type="domain" description="Thiamine pyrophosphate enzyme N-terminal TPP-binding" evidence="16">
    <location>
        <begin position="12"/>
        <end position="117"/>
    </location>
</feature>
<feature type="domain" description="Thiamine pyrophosphate enzyme central" evidence="14">
    <location>
        <begin position="217"/>
        <end position="325"/>
    </location>
</feature>
<evidence type="ECO:0000313" key="17">
    <source>
        <dbReference type="EMBL" id="SJN23129.1"/>
    </source>
</evidence>
<evidence type="ECO:0000256" key="11">
    <source>
        <dbReference type="PIRSR" id="PIRSR036565-2"/>
    </source>
</evidence>
<evidence type="ECO:0000256" key="6">
    <source>
        <dbReference type="ARBA" id="ARBA00022723"/>
    </source>
</evidence>
<dbReference type="GO" id="GO:0000287">
    <property type="term" value="F:magnesium ion binding"/>
    <property type="evidence" value="ECO:0007669"/>
    <property type="project" value="InterPro"/>
</dbReference>
<dbReference type="Pfam" id="PF00205">
    <property type="entry name" value="TPP_enzyme_M"/>
    <property type="match status" value="1"/>
</dbReference>
<evidence type="ECO:0000256" key="5">
    <source>
        <dbReference type="ARBA" id="ARBA00020054"/>
    </source>
</evidence>
<keyword evidence="6 11" id="KW-0479">Metal-binding</keyword>
<keyword evidence="7" id="KW-0210">Decarboxylase</keyword>
<dbReference type="RefSeq" id="WP_087136300.1">
    <property type="nucleotide sequence ID" value="NZ_FUKR01000022.1"/>
</dbReference>
<dbReference type="GO" id="GO:0004737">
    <property type="term" value="F:pyruvate decarboxylase activity"/>
    <property type="evidence" value="ECO:0007669"/>
    <property type="project" value="TreeGrafter"/>
</dbReference>
<keyword evidence="18" id="KW-1185">Reference proteome</keyword>
<evidence type="ECO:0000256" key="1">
    <source>
        <dbReference type="ARBA" id="ARBA00001920"/>
    </source>
</evidence>
<dbReference type="InterPro" id="IPR029061">
    <property type="entry name" value="THDP-binding"/>
</dbReference>
<dbReference type="Pfam" id="PF02775">
    <property type="entry name" value="TPP_enzyme_C"/>
    <property type="match status" value="1"/>
</dbReference>
<dbReference type="GO" id="GO:0000949">
    <property type="term" value="P:aromatic amino acid family catabolic process to alcohol via Ehrlich pathway"/>
    <property type="evidence" value="ECO:0007669"/>
    <property type="project" value="TreeGrafter"/>
</dbReference>
<gene>
    <name evidence="17" type="ORF">FM119_03495</name>
</gene>
<sequence>MTDLRHATAECTVGEYLAARLEQLGTRHIFGLPGDFNLALIDEMLRAGAVEWVGSTNELNAAYAADGYARIRRGLGVVLTTFGVGELSAVNGVAGSYAESVPVLHVVGMPSRSVDGQLLHHTLADGDFTRFATVAEQVTARVVVLGGERAAEDIDSALEQAVSESRPVYLGVPSDVAVSRVPSRRLARRLRTGVSDADQLASFRSRFRSLLDDAGAEVAVLAGAGVHRGGAEAAMRRIAARSGVSVALQSTAKTLIRPGTRGLLGVYAGAHTDRPETRTRIDEAPLLVLAGVAMTDFLTGFFTHGFSENDAIELGMQGVRVGSVVFDGVTMSDALDVIDAELTARETVEGEGDVESGASGGSGESFSCSSPAGRDRERHATASSESAVPRTDAEGDAPLDHAALWPRLEGWIRPRTTVIAEAGTAFYGAVGMDLPDGCEFLGQPIWSSIGYTIPALLGSLEAAPGREHVLIIGDGSAQLTVQELGTILHRGHAPTIFLLDNDGYTVERLIRSPRAVYQDVHHWDWAALPSALGAPGTRTASVRTIAELERALADADGTAATFIHVVLPRMDAPELLTRIAAGVR</sequence>
<comment type="cofactor">
    <cofactor evidence="1">
        <name>a metal cation</name>
        <dbReference type="ChEBI" id="CHEBI:25213"/>
    </cofactor>
</comment>
<evidence type="ECO:0000256" key="13">
    <source>
        <dbReference type="SAM" id="MobiDB-lite"/>
    </source>
</evidence>
<feature type="binding site" evidence="11">
    <location>
        <position position="503"/>
    </location>
    <ligand>
        <name>Mg(2+)</name>
        <dbReference type="ChEBI" id="CHEBI:18420"/>
    </ligand>
</feature>
<evidence type="ECO:0000256" key="9">
    <source>
        <dbReference type="ARBA" id="ARBA00023052"/>
    </source>
</evidence>
<evidence type="ECO:0000259" key="16">
    <source>
        <dbReference type="Pfam" id="PF02776"/>
    </source>
</evidence>
<dbReference type="PANTHER" id="PTHR43452">
    <property type="entry name" value="PYRUVATE DECARBOXYLASE"/>
    <property type="match status" value="1"/>
</dbReference>
<dbReference type="Proteomes" id="UP000196778">
    <property type="component" value="Unassembled WGS sequence"/>
</dbReference>
<comment type="function">
    <text evidence="3">Decarboxylates branched-chain and aromatic alpha-keto acids to aldehydes.</text>
</comment>
<dbReference type="InterPro" id="IPR047214">
    <property type="entry name" value="TPP_PDC_IPDC"/>
</dbReference>
<feature type="binding site" evidence="11">
    <location>
        <position position="501"/>
    </location>
    <ligand>
        <name>Mg(2+)</name>
        <dbReference type="ChEBI" id="CHEBI:18420"/>
    </ligand>
</feature>
<comment type="similarity">
    <text evidence="4 12">Belongs to the TPP enzyme family.</text>
</comment>
<evidence type="ECO:0000259" key="15">
    <source>
        <dbReference type="Pfam" id="PF02775"/>
    </source>
</evidence>
<dbReference type="PANTHER" id="PTHR43452:SF30">
    <property type="entry name" value="PYRUVATE DECARBOXYLASE ISOZYME 1-RELATED"/>
    <property type="match status" value="1"/>
</dbReference>
<evidence type="ECO:0000256" key="2">
    <source>
        <dbReference type="ARBA" id="ARBA00001964"/>
    </source>
</evidence>
<dbReference type="InterPro" id="IPR011766">
    <property type="entry name" value="TPP_enzyme_TPP-bd"/>
</dbReference>
<evidence type="ECO:0000313" key="18">
    <source>
        <dbReference type="Proteomes" id="UP000196778"/>
    </source>
</evidence>
<dbReference type="GO" id="GO:0030976">
    <property type="term" value="F:thiamine pyrophosphate binding"/>
    <property type="evidence" value="ECO:0007669"/>
    <property type="project" value="InterPro"/>
</dbReference>
<keyword evidence="10 17" id="KW-0456">Lyase</keyword>
<dbReference type="InterPro" id="IPR012110">
    <property type="entry name" value="PDC/IPDC-like"/>
</dbReference>
<evidence type="ECO:0000256" key="7">
    <source>
        <dbReference type="ARBA" id="ARBA00022793"/>
    </source>
</evidence>
<evidence type="ECO:0000256" key="8">
    <source>
        <dbReference type="ARBA" id="ARBA00022842"/>
    </source>
</evidence>
<evidence type="ECO:0000256" key="12">
    <source>
        <dbReference type="RuleBase" id="RU362132"/>
    </source>
</evidence>
<feature type="region of interest" description="Disordered" evidence="13">
    <location>
        <begin position="346"/>
        <end position="398"/>
    </location>
</feature>
<keyword evidence="9 12" id="KW-0786">Thiamine pyrophosphate</keyword>
<dbReference type="AlphaFoldDB" id="A0A1R4ITX7"/>
<dbReference type="FunFam" id="3.40.50.970:FF:000024">
    <property type="entry name" value="Pyruvate decarboxylase isozyme"/>
    <property type="match status" value="1"/>
</dbReference>
<dbReference type="Pfam" id="PF02776">
    <property type="entry name" value="TPP_enzyme_N"/>
    <property type="match status" value="1"/>
</dbReference>
<dbReference type="SUPFAM" id="SSF52518">
    <property type="entry name" value="Thiamin diphosphate-binding fold (THDP-binding)"/>
    <property type="match status" value="2"/>
</dbReference>